<comment type="caution">
    <text evidence="1">The sequence shown here is derived from an EMBL/GenBank/DDBJ whole genome shotgun (WGS) entry which is preliminary data.</text>
</comment>
<protein>
    <submittedName>
        <fullName evidence="1">Uncharacterized protein</fullName>
    </submittedName>
</protein>
<gene>
    <name evidence="1" type="ORF">T459_14936</name>
</gene>
<accession>A0A2G2ZJ18</accession>
<dbReference type="Proteomes" id="UP000222542">
    <property type="component" value="Unassembled WGS sequence"/>
</dbReference>
<dbReference type="AlphaFoldDB" id="A0A2G2ZJ18"/>
<organism evidence="1 2">
    <name type="scientific">Capsicum annuum</name>
    <name type="common">Capsicum pepper</name>
    <dbReference type="NCBI Taxonomy" id="4072"/>
    <lineage>
        <taxon>Eukaryota</taxon>
        <taxon>Viridiplantae</taxon>
        <taxon>Streptophyta</taxon>
        <taxon>Embryophyta</taxon>
        <taxon>Tracheophyta</taxon>
        <taxon>Spermatophyta</taxon>
        <taxon>Magnoliopsida</taxon>
        <taxon>eudicotyledons</taxon>
        <taxon>Gunneridae</taxon>
        <taxon>Pentapetalae</taxon>
        <taxon>asterids</taxon>
        <taxon>lamiids</taxon>
        <taxon>Solanales</taxon>
        <taxon>Solanaceae</taxon>
        <taxon>Solanoideae</taxon>
        <taxon>Capsiceae</taxon>
        <taxon>Capsicum</taxon>
    </lineage>
</organism>
<evidence type="ECO:0000313" key="2">
    <source>
        <dbReference type="Proteomes" id="UP000222542"/>
    </source>
</evidence>
<name>A0A2G2ZJ18_CAPAN</name>
<dbReference type="EMBL" id="AYRZ02000005">
    <property type="protein sequence ID" value="PHT81921.1"/>
    <property type="molecule type" value="Genomic_DNA"/>
</dbReference>
<evidence type="ECO:0000313" key="1">
    <source>
        <dbReference type="EMBL" id="PHT81921.1"/>
    </source>
</evidence>
<reference evidence="1 2" key="1">
    <citation type="journal article" date="2014" name="Nat. Genet.">
        <title>Genome sequence of the hot pepper provides insights into the evolution of pungency in Capsicum species.</title>
        <authorList>
            <person name="Kim S."/>
            <person name="Park M."/>
            <person name="Yeom S.I."/>
            <person name="Kim Y.M."/>
            <person name="Lee J.M."/>
            <person name="Lee H.A."/>
            <person name="Seo E."/>
            <person name="Choi J."/>
            <person name="Cheong K."/>
            <person name="Kim K.T."/>
            <person name="Jung K."/>
            <person name="Lee G.W."/>
            <person name="Oh S.K."/>
            <person name="Bae C."/>
            <person name="Kim S.B."/>
            <person name="Lee H.Y."/>
            <person name="Kim S.Y."/>
            <person name="Kim M.S."/>
            <person name="Kang B.C."/>
            <person name="Jo Y.D."/>
            <person name="Yang H.B."/>
            <person name="Jeong H.J."/>
            <person name="Kang W.H."/>
            <person name="Kwon J.K."/>
            <person name="Shin C."/>
            <person name="Lim J.Y."/>
            <person name="Park J.H."/>
            <person name="Huh J.H."/>
            <person name="Kim J.S."/>
            <person name="Kim B.D."/>
            <person name="Cohen O."/>
            <person name="Paran I."/>
            <person name="Suh M.C."/>
            <person name="Lee S.B."/>
            <person name="Kim Y.K."/>
            <person name="Shin Y."/>
            <person name="Noh S.J."/>
            <person name="Park J."/>
            <person name="Seo Y.S."/>
            <person name="Kwon S.Y."/>
            <person name="Kim H.A."/>
            <person name="Park J.M."/>
            <person name="Kim H.J."/>
            <person name="Choi S.B."/>
            <person name="Bosland P.W."/>
            <person name="Reeves G."/>
            <person name="Jo S.H."/>
            <person name="Lee B.W."/>
            <person name="Cho H.T."/>
            <person name="Choi H.S."/>
            <person name="Lee M.S."/>
            <person name="Yu Y."/>
            <person name="Do Choi Y."/>
            <person name="Park B.S."/>
            <person name="van Deynze A."/>
            <person name="Ashrafi H."/>
            <person name="Hill T."/>
            <person name="Kim W.T."/>
            <person name="Pai H.S."/>
            <person name="Ahn H.K."/>
            <person name="Yeam I."/>
            <person name="Giovannoni J.J."/>
            <person name="Rose J.K."/>
            <person name="Sorensen I."/>
            <person name="Lee S.J."/>
            <person name="Kim R.W."/>
            <person name="Choi I.Y."/>
            <person name="Choi B.S."/>
            <person name="Lim J.S."/>
            <person name="Lee Y.H."/>
            <person name="Choi D."/>
        </authorList>
    </citation>
    <scope>NUCLEOTIDE SEQUENCE [LARGE SCALE GENOMIC DNA]</scope>
    <source>
        <strain evidence="2">cv. CM334</strain>
    </source>
</reference>
<keyword evidence="2" id="KW-1185">Reference proteome</keyword>
<dbReference type="Gramene" id="PHT81921">
    <property type="protein sequence ID" value="PHT81921"/>
    <property type="gene ID" value="T459_14936"/>
</dbReference>
<sequence>MTLLASSGFFDSGRSMTVLASNSSRITGTSISGKGLAFAPNSFKVGWLFSSLSRRLGAFSFNFYLVGAFTEVVPTAMDSLVWGREPIAVSVVLPEALGSQNRRALILGWAYYLDAFSSYPLRLPSVYRGHDNWYTRGLKHLLGITKKVGKDPWLLKALRARMLAIENEVNMVMGQYLDVVEGILEKFPSAYVVSSTPSIALNGHVAVGGNSSFYLILSSGWGMIASFFILKARACRSLSVPVLERYNLLVSLLMSESFPSPLSRCGAFHSALSTLYRNFERISLSVGDDGSGPSLSKKPFFDLSIPSVEYQVYELMEEEIKRRKAKLADLLEPLIQREVERYPNIRKLSLPKAMVERLIEILGSDQIKPKKKMREMLPI</sequence>
<reference evidence="1 2" key="2">
    <citation type="journal article" date="2017" name="Genome Biol.">
        <title>New reference genome sequences of hot pepper reveal the massive evolution of plant disease-resistance genes by retroduplication.</title>
        <authorList>
            <person name="Kim S."/>
            <person name="Park J."/>
            <person name="Yeom S.I."/>
            <person name="Kim Y.M."/>
            <person name="Seo E."/>
            <person name="Kim K.T."/>
            <person name="Kim M.S."/>
            <person name="Lee J.M."/>
            <person name="Cheong K."/>
            <person name="Shin H.S."/>
            <person name="Kim S.B."/>
            <person name="Han K."/>
            <person name="Lee J."/>
            <person name="Park M."/>
            <person name="Lee H.A."/>
            <person name="Lee H.Y."/>
            <person name="Lee Y."/>
            <person name="Oh S."/>
            <person name="Lee J.H."/>
            <person name="Choi E."/>
            <person name="Choi E."/>
            <person name="Lee S.E."/>
            <person name="Jeon J."/>
            <person name="Kim H."/>
            <person name="Choi G."/>
            <person name="Song H."/>
            <person name="Lee J."/>
            <person name="Lee S.C."/>
            <person name="Kwon J.K."/>
            <person name="Lee H.Y."/>
            <person name="Koo N."/>
            <person name="Hong Y."/>
            <person name="Kim R.W."/>
            <person name="Kang W.H."/>
            <person name="Huh J.H."/>
            <person name="Kang B.C."/>
            <person name="Yang T.J."/>
            <person name="Lee Y.H."/>
            <person name="Bennetzen J.L."/>
            <person name="Choi D."/>
        </authorList>
    </citation>
    <scope>NUCLEOTIDE SEQUENCE [LARGE SCALE GENOMIC DNA]</scope>
    <source>
        <strain evidence="2">cv. CM334</strain>
    </source>
</reference>
<proteinExistence type="predicted"/>